<dbReference type="EMBL" id="JASNQZ010000003">
    <property type="protein sequence ID" value="KAL0958926.1"/>
    <property type="molecule type" value="Genomic_DNA"/>
</dbReference>
<dbReference type="Proteomes" id="UP001556367">
    <property type="component" value="Unassembled WGS sequence"/>
</dbReference>
<evidence type="ECO:0000256" key="4">
    <source>
        <dbReference type="ARBA" id="ARBA00022723"/>
    </source>
</evidence>
<dbReference type="InterPro" id="IPR002401">
    <property type="entry name" value="Cyt_P450_E_grp-I"/>
</dbReference>
<evidence type="ECO:0000256" key="6">
    <source>
        <dbReference type="ARBA" id="ARBA00023004"/>
    </source>
</evidence>
<dbReference type="InterPro" id="IPR001128">
    <property type="entry name" value="Cyt_P450"/>
</dbReference>
<dbReference type="PRINTS" id="PR00463">
    <property type="entry name" value="EP450I"/>
</dbReference>
<reference evidence="9" key="1">
    <citation type="submission" date="2024-06" db="EMBL/GenBank/DDBJ databases">
        <title>Multi-omics analyses provide insights into the biosynthesis of the anticancer antibiotic pleurotin in Hohenbuehelia grisea.</title>
        <authorList>
            <person name="Weaver J.A."/>
            <person name="Alberti F."/>
        </authorList>
    </citation>
    <scope>NUCLEOTIDE SEQUENCE [LARGE SCALE GENOMIC DNA]</scope>
    <source>
        <strain evidence="9">T-177</strain>
    </source>
</reference>
<dbReference type="SUPFAM" id="SSF48264">
    <property type="entry name" value="Cytochrome P450"/>
    <property type="match status" value="1"/>
</dbReference>
<dbReference type="PROSITE" id="PS00086">
    <property type="entry name" value="CYTOCHROME_P450"/>
    <property type="match status" value="1"/>
</dbReference>
<evidence type="ECO:0000256" key="7">
    <source>
        <dbReference type="RuleBase" id="RU000461"/>
    </source>
</evidence>
<dbReference type="InterPro" id="IPR017972">
    <property type="entry name" value="Cyt_P450_CS"/>
</dbReference>
<protein>
    <recommendedName>
        <fullName evidence="10">Cytochrome P450</fullName>
    </recommendedName>
</protein>
<comment type="cofactor">
    <cofactor evidence="1">
        <name>heme</name>
        <dbReference type="ChEBI" id="CHEBI:30413"/>
    </cofactor>
</comment>
<name>A0ABR3JTL4_9AGAR</name>
<keyword evidence="6 7" id="KW-0408">Iron</keyword>
<dbReference type="InterPro" id="IPR036396">
    <property type="entry name" value="Cyt_P450_sf"/>
</dbReference>
<gene>
    <name evidence="8" type="ORF">HGRIS_014242</name>
</gene>
<dbReference type="Gene3D" id="1.10.630.10">
    <property type="entry name" value="Cytochrome P450"/>
    <property type="match status" value="1"/>
</dbReference>
<evidence type="ECO:0000256" key="5">
    <source>
        <dbReference type="ARBA" id="ARBA00023002"/>
    </source>
</evidence>
<keyword evidence="7" id="KW-0503">Monooxygenase</keyword>
<evidence type="ECO:0000256" key="3">
    <source>
        <dbReference type="ARBA" id="ARBA00010617"/>
    </source>
</evidence>
<dbReference type="PANTHER" id="PTHR24305:SF157">
    <property type="entry name" value="N-ACETYLTRYPTOPHAN 6-HYDROXYLASE IVOC-RELATED"/>
    <property type="match status" value="1"/>
</dbReference>
<dbReference type="InterPro" id="IPR050121">
    <property type="entry name" value="Cytochrome_P450_monoxygenase"/>
</dbReference>
<organism evidence="8 9">
    <name type="scientific">Hohenbuehelia grisea</name>
    <dbReference type="NCBI Taxonomy" id="104357"/>
    <lineage>
        <taxon>Eukaryota</taxon>
        <taxon>Fungi</taxon>
        <taxon>Dikarya</taxon>
        <taxon>Basidiomycota</taxon>
        <taxon>Agaricomycotina</taxon>
        <taxon>Agaricomycetes</taxon>
        <taxon>Agaricomycetidae</taxon>
        <taxon>Agaricales</taxon>
        <taxon>Pleurotineae</taxon>
        <taxon>Pleurotaceae</taxon>
        <taxon>Hohenbuehelia</taxon>
    </lineage>
</organism>
<comment type="pathway">
    <text evidence="2">Secondary metabolite biosynthesis.</text>
</comment>
<dbReference type="PRINTS" id="PR00385">
    <property type="entry name" value="P450"/>
</dbReference>
<evidence type="ECO:0000313" key="9">
    <source>
        <dbReference type="Proteomes" id="UP001556367"/>
    </source>
</evidence>
<evidence type="ECO:0000313" key="8">
    <source>
        <dbReference type="EMBL" id="KAL0958926.1"/>
    </source>
</evidence>
<dbReference type="CDD" id="cd11062">
    <property type="entry name" value="CYP58-like"/>
    <property type="match status" value="1"/>
</dbReference>
<sequence>MSLLRPFLELALLGVVLASSGLAIWRLYLHPLRAFRGPKLAIVTTWYHAYYDIIKRGALLRQITAMHEEYGPVVRVGPNELSFNDPKAYADIYSSGSKFIKDPVTYQSFGVNTASFGFIDHQASRARRDLLNPLFSRRSILKLEHVIQSKVEQLTSRLLEESDSGEPINLCLALHCTSLEVIAAYCLDQSMGALDTPGFKHPFLTSLKTALPLFWVFKYFPFLTPAATDLYPPSFLPASVLKIVNGMFDFRRQISDNLDKFLENPDEAHSADHELIYDYLATPISKSKNFTPLSRLELLEEVIALFPAGTDTVGNTCTAGFFHVLNNPPVLRRLQRELEGVWPNKAETPGLTVLEKLPYLTAILKESLRISHGVVSPLPRVVGPDDAVIGGVRVPAQTVVSMSATYLHLNSEIFKEPRQFLPERWISDDGDSAKLDAWLVPFSRGPRMCIGINLAWGELYLIFAHVFRKLDLTLFDSSPEDYTTFDAFFVPFFHGNDLHVSIKNRAE</sequence>
<keyword evidence="5 7" id="KW-0560">Oxidoreductase</keyword>
<keyword evidence="4 7" id="KW-0479">Metal-binding</keyword>
<evidence type="ECO:0008006" key="10">
    <source>
        <dbReference type="Google" id="ProtNLM"/>
    </source>
</evidence>
<comment type="similarity">
    <text evidence="3 7">Belongs to the cytochrome P450 family.</text>
</comment>
<evidence type="ECO:0000256" key="2">
    <source>
        <dbReference type="ARBA" id="ARBA00005179"/>
    </source>
</evidence>
<dbReference type="PANTHER" id="PTHR24305">
    <property type="entry name" value="CYTOCHROME P450"/>
    <property type="match status" value="1"/>
</dbReference>
<proteinExistence type="inferred from homology"/>
<accession>A0ABR3JTL4</accession>
<dbReference type="Pfam" id="PF00067">
    <property type="entry name" value="p450"/>
    <property type="match status" value="1"/>
</dbReference>
<comment type="caution">
    <text evidence="8">The sequence shown here is derived from an EMBL/GenBank/DDBJ whole genome shotgun (WGS) entry which is preliminary data.</text>
</comment>
<keyword evidence="7" id="KW-0349">Heme</keyword>
<evidence type="ECO:0000256" key="1">
    <source>
        <dbReference type="ARBA" id="ARBA00001971"/>
    </source>
</evidence>
<keyword evidence="9" id="KW-1185">Reference proteome</keyword>